<evidence type="ECO:0000313" key="2">
    <source>
        <dbReference type="Proteomes" id="UP001596422"/>
    </source>
</evidence>
<dbReference type="Pfam" id="PF05787">
    <property type="entry name" value="PhoX"/>
    <property type="match status" value="1"/>
</dbReference>
<gene>
    <name evidence="1" type="ORF">ACFQDL_04010</name>
</gene>
<dbReference type="InterPro" id="IPR008557">
    <property type="entry name" value="PhoX"/>
</dbReference>
<dbReference type="PANTHER" id="PTHR35399:SF4">
    <property type="entry name" value="MEMBRANE PROTEIN"/>
    <property type="match status" value="1"/>
</dbReference>
<dbReference type="SUPFAM" id="SSF63829">
    <property type="entry name" value="Calcium-dependent phosphotriesterase"/>
    <property type="match status" value="1"/>
</dbReference>
<sequence>MVESTDENLLDGPDNITVARDGTLYLCEDGSGGQPGEARYGQYIVGVDASGGLFQFAHNNLDTSEFCGACFSPDGKFMFVNGQGAGITYAIWRDDGRSIYL</sequence>
<protein>
    <submittedName>
        <fullName evidence="1">Alkaline phosphatase PhoX</fullName>
    </submittedName>
</protein>
<reference evidence="2" key="1">
    <citation type="journal article" date="2019" name="Int. J. Syst. Evol. Microbiol.">
        <title>The Global Catalogue of Microorganisms (GCM) 10K type strain sequencing project: providing services to taxonomists for standard genome sequencing and annotation.</title>
        <authorList>
            <consortium name="The Broad Institute Genomics Platform"/>
            <consortium name="The Broad Institute Genome Sequencing Center for Infectious Disease"/>
            <person name="Wu L."/>
            <person name="Ma J."/>
        </authorList>
    </citation>
    <scope>NUCLEOTIDE SEQUENCE [LARGE SCALE GENOMIC DNA]</scope>
    <source>
        <strain evidence="2">NBRC 111756</strain>
    </source>
</reference>
<dbReference type="PANTHER" id="PTHR35399">
    <property type="entry name" value="SLR8030 PROTEIN"/>
    <property type="match status" value="1"/>
</dbReference>
<proteinExistence type="predicted"/>
<dbReference type="Proteomes" id="UP001596422">
    <property type="component" value="Unassembled WGS sequence"/>
</dbReference>
<organism evidence="1 2">
    <name type="scientific">Marinobacterium aestuariivivens</name>
    <dbReference type="NCBI Taxonomy" id="1698799"/>
    <lineage>
        <taxon>Bacteria</taxon>
        <taxon>Pseudomonadati</taxon>
        <taxon>Pseudomonadota</taxon>
        <taxon>Gammaproteobacteria</taxon>
        <taxon>Oceanospirillales</taxon>
        <taxon>Oceanospirillaceae</taxon>
        <taxon>Marinobacterium</taxon>
    </lineage>
</organism>
<accession>A0ABW1ZVZ5</accession>
<dbReference type="EMBL" id="JBHSWE010000001">
    <property type="protein sequence ID" value="MFC6669353.1"/>
    <property type="molecule type" value="Genomic_DNA"/>
</dbReference>
<evidence type="ECO:0000313" key="1">
    <source>
        <dbReference type="EMBL" id="MFC6669353.1"/>
    </source>
</evidence>
<dbReference type="RefSeq" id="WP_379912861.1">
    <property type="nucleotide sequence ID" value="NZ_JBHSWE010000001.1"/>
</dbReference>
<keyword evidence="2" id="KW-1185">Reference proteome</keyword>
<name>A0ABW1ZVZ5_9GAMM</name>
<comment type="caution">
    <text evidence="1">The sequence shown here is derived from an EMBL/GenBank/DDBJ whole genome shotgun (WGS) entry which is preliminary data.</text>
</comment>